<dbReference type="InterPro" id="IPR014717">
    <property type="entry name" value="Transl_elong_EF1B/ribsomal_bS6"/>
</dbReference>
<protein>
    <recommendedName>
        <fullName evidence="2">Small ribosomal subunit protein bS6</fullName>
    </recommendedName>
    <alternativeName>
        <fullName evidence="3">30S ribosomal protein S6</fullName>
    </alternativeName>
</protein>
<dbReference type="SUPFAM" id="SSF54995">
    <property type="entry name" value="Ribosomal protein S6"/>
    <property type="match status" value="1"/>
</dbReference>
<dbReference type="Pfam" id="PF01250">
    <property type="entry name" value="Ribosomal_S6"/>
    <property type="match status" value="1"/>
</dbReference>
<gene>
    <name evidence="4" type="ORF">CRD60_08185</name>
</gene>
<reference evidence="4 5" key="1">
    <citation type="submission" date="2017-10" db="EMBL/GenBank/DDBJ databases">
        <title>Bifidobacterium xylocopum sp. nov. and Bifidobacterium aemilianum sp. nov., from the carpenter bee (Xylocopa violacea) digestive tract.</title>
        <authorList>
            <person name="Alberoni D."/>
            <person name="Baffoni L."/>
            <person name="Di Gioia D."/>
            <person name="Gaggia F."/>
            <person name="Biavati B."/>
        </authorList>
    </citation>
    <scope>NUCLEOTIDE SEQUENCE [LARGE SCALE GENOMIC DNA]</scope>
    <source>
        <strain evidence="4 5">XV10</strain>
    </source>
</reference>
<accession>A0A366K685</accession>
<dbReference type="GO" id="GO:0019843">
    <property type="term" value="F:rRNA binding"/>
    <property type="evidence" value="ECO:0007669"/>
    <property type="project" value="InterPro"/>
</dbReference>
<name>A0A366K685_9BIFI</name>
<dbReference type="EMBL" id="PDCG01000019">
    <property type="protein sequence ID" value="RBP97179.1"/>
    <property type="molecule type" value="Genomic_DNA"/>
</dbReference>
<dbReference type="GO" id="GO:0005840">
    <property type="term" value="C:ribosome"/>
    <property type="evidence" value="ECO:0007669"/>
    <property type="project" value="UniProtKB-KW"/>
</dbReference>
<keyword evidence="4" id="KW-0687">Ribonucleoprotein</keyword>
<proteinExistence type="inferred from homology"/>
<dbReference type="AlphaFoldDB" id="A0A366K685"/>
<dbReference type="GO" id="GO:0003735">
    <property type="term" value="F:structural constituent of ribosome"/>
    <property type="evidence" value="ECO:0007669"/>
    <property type="project" value="InterPro"/>
</dbReference>
<evidence type="ECO:0000256" key="2">
    <source>
        <dbReference type="ARBA" id="ARBA00035294"/>
    </source>
</evidence>
<feature type="non-terminal residue" evidence="4">
    <location>
        <position position="1"/>
    </location>
</feature>
<comment type="caution">
    <text evidence="4">The sequence shown here is derived from an EMBL/GenBank/DDBJ whole genome shotgun (WGS) entry which is preliminary data.</text>
</comment>
<sequence>NYAVINYTCEPAVSDELDRVLNLSESIIRTKILRKDVK</sequence>
<dbReference type="GO" id="GO:0006412">
    <property type="term" value="P:translation"/>
    <property type="evidence" value="ECO:0007669"/>
    <property type="project" value="InterPro"/>
</dbReference>
<dbReference type="Gene3D" id="3.30.70.60">
    <property type="match status" value="1"/>
</dbReference>
<keyword evidence="4" id="KW-0689">Ribosomal protein</keyword>
<dbReference type="Proteomes" id="UP000252530">
    <property type="component" value="Unassembled WGS sequence"/>
</dbReference>
<organism evidence="4 5">
    <name type="scientific">Bifidobacterium aemilianum</name>
    <dbReference type="NCBI Taxonomy" id="2493120"/>
    <lineage>
        <taxon>Bacteria</taxon>
        <taxon>Bacillati</taxon>
        <taxon>Actinomycetota</taxon>
        <taxon>Actinomycetes</taxon>
        <taxon>Bifidobacteriales</taxon>
        <taxon>Bifidobacteriaceae</taxon>
        <taxon>Bifidobacterium</taxon>
    </lineage>
</organism>
<evidence type="ECO:0000256" key="1">
    <source>
        <dbReference type="ARBA" id="ARBA00009512"/>
    </source>
</evidence>
<keyword evidence="5" id="KW-1185">Reference proteome</keyword>
<comment type="similarity">
    <text evidence="1">Belongs to the bacterial ribosomal protein bS6 family.</text>
</comment>
<evidence type="ECO:0000256" key="3">
    <source>
        <dbReference type="ARBA" id="ARBA00035520"/>
    </source>
</evidence>
<evidence type="ECO:0000313" key="4">
    <source>
        <dbReference type="EMBL" id="RBP97179.1"/>
    </source>
</evidence>
<dbReference type="InterPro" id="IPR035980">
    <property type="entry name" value="Ribosomal_bS6_sf"/>
</dbReference>
<dbReference type="RefSeq" id="WP_201737254.1">
    <property type="nucleotide sequence ID" value="NZ_PDCG01000019.1"/>
</dbReference>
<dbReference type="InterPro" id="IPR000529">
    <property type="entry name" value="Ribosomal_bS6"/>
</dbReference>
<evidence type="ECO:0000313" key="5">
    <source>
        <dbReference type="Proteomes" id="UP000252530"/>
    </source>
</evidence>